<keyword evidence="3" id="KW-1185">Reference proteome</keyword>
<dbReference type="Proteomes" id="UP001175000">
    <property type="component" value="Unassembled WGS sequence"/>
</dbReference>
<feature type="region of interest" description="Disordered" evidence="1">
    <location>
        <begin position="222"/>
        <end position="248"/>
    </location>
</feature>
<gene>
    <name evidence="2" type="ORF">B0T14DRAFT_607910</name>
</gene>
<feature type="compositionally biased region" description="Polar residues" evidence="1">
    <location>
        <begin position="227"/>
        <end position="248"/>
    </location>
</feature>
<accession>A0AA39TYK7</accession>
<name>A0AA39TYK7_9PEZI</name>
<dbReference type="AlphaFoldDB" id="A0AA39TYK7"/>
<dbReference type="EMBL" id="JAULSU010000007">
    <property type="protein sequence ID" value="KAK0611903.1"/>
    <property type="molecule type" value="Genomic_DNA"/>
</dbReference>
<protein>
    <submittedName>
        <fullName evidence="2">Uncharacterized protein</fullName>
    </submittedName>
</protein>
<comment type="caution">
    <text evidence="2">The sequence shown here is derived from an EMBL/GenBank/DDBJ whole genome shotgun (WGS) entry which is preliminary data.</text>
</comment>
<proteinExistence type="predicted"/>
<evidence type="ECO:0000313" key="2">
    <source>
        <dbReference type="EMBL" id="KAK0611903.1"/>
    </source>
</evidence>
<sequence length="299" mass="32192">MAFPMPNAISASHFTTSGISNGMTSHRSHHTVSANLVPSAPGMLPELTVTAGMNKHADATFNTRRQQKQPNTLRLAALPPSTASLTPSSLARLASLSGCATLPDPATCPRRTTLGPVSRARLSTYVSQVAVLRDPVLARQRHCEGEKLKAARAWATYVARVSKQVDDGEGEDDEDDEELVVVERPDERVTMVTEHCVARNGESVTRGMMKAVKKVSLSLLKPGRGGNMTSQNELEVSSDVTNTPKNDSSALYDTTDTLQNKFKARYDITHTSENPTDVFYTLTRASRNAASKSPAKGGA</sequence>
<evidence type="ECO:0000256" key="1">
    <source>
        <dbReference type="SAM" id="MobiDB-lite"/>
    </source>
</evidence>
<reference evidence="2" key="1">
    <citation type="submission" date="2023-06" db="EMBL/GenBank/DDBJ databases">
        <title>Genome-scale phylogeny and comparative genomics of the fungal order Sordariales.</title>
        <authorList>
            <consortium name="Lawrence Berkeley National Laboratory"/>
            <person name="Hensen N."/>
            <person name="Bonometti L."/>
            <person name="Westerberg I."/>
            <person name="Brannstrom I.O."/>
            <person name="Guillou S."/>
            <person name="Cros-Aarteil S."/>
            <person name="Calhoun S."/>
            <person name="Haridas S."/>
            <person name="Kuo A."/>
            <person name="Mondo S."/>
            <person name="Pangilinan J."/>
            <person name="Riley R."/>
            <person name="Labutti K."/>
            <person name="Andreopoulos B."/>
            <person name="Lipzen A."/>
            <person name="Chen C."/>
            <person name="Yanf M."/>
            <person name="Daum C."/>
            <person name="Ng V."/>
            <person name="Clum A."/>
            <person name="Steindorff A."/>
            <person name="Ohm R."/>
            <person name="Martin F."/>
            <person name="Silar P."/>
            <person name="Natvig D."/>
            <person name="Lalanne C."/>
            <person name="Gautier V."/>
            <person name="Ament-Velasquez S.L."/>
            <person name="Kruys A."/>
            <person name="Hutchinson M.I."/>
            <person name="Powell A.J."/>
            <person name="Barry K."/>
            <person name="Miller A.N."/>
            <person name="Grigoriev I.V."/>
            <person name="Debuchy R."/>
            <person name="Gladieux P."/>
            <person name="Thoren M.H."/>
            <person name="Johannesson H."/>
        </authorList>
    </citation>
    <scope>NUCLEOTIDE SEQUENCE</scope>
    <source>
        <strain evidence="2">CBS 606.72</strain>
    </source>
</reference>
<evidence type="ECO:0000313" key="3">
    <source>
        <dbReference type="Proteomes" id="UP001175000"/>
    </source>
</evidence>
<organism evidence="2 3">
    <name type="scientific">Immersiella caudata</name>
    <dbReference type="NCBI Taxonomy" id="314043"/>
    <lineage>
        <taxon>Eukaryota</taxon>
        <taxon>Fungi</taxon>
        <taxon>Dikarya</taxon>
        <taxon>Ascomycota</taxon>
        <taxon>Pezizomycotina</taxon>
        <taxon>Sordariomycetes</taxon>
        <taxon>Sordariomycetidae</taxon>
        <taxon>Sordariales</taxon>
        <taxon>Lasiosphaeriaceae</taxon>
        <taxon>Immersiella</taxon>
    </lineage>
</organism>